<dbReference type="PANTHER" id="PTHR11844">
    <property type="entry name" value="METALLOPROTEASE INHIBITOR"/>
    <property type="match status" value="1"/>
</dbReference>
<keyword evidence="4" id="KW-0479">Metal-binding</keyword>
<feature type="binding site" evidence="4">
    <location>
        <position position="22"/>
    </location>
    <ligand>
        <name>Zn(2+)</name>
        <dbReference type="ChEBI" id="CHEBI:29105"/>
        <note>ligand shared with metalloproteinase partner</note>
    </ligand>
</feature>
<dbReference type="AlphaFoldDB" id="A0A914X6U1"/>
<feature type="disulfide bond" evidence="5">
    <location>
        <begin position="22"/>
        <end position="89"/>
    </location>
</feature>
<evidence type="ECO:0000256" key="2">
    <source>
        <dbReference type="ARBA" id="ARBA00022525"/>
    </source>
</evidence>
<feature type="signal peptide" evidence="6">
    <location>
        <begin position="1"/>
        <end position="21"/>
    </location>
</feature>
<keyword evidence="4" id="KW-0862">Zinc</keyword>
<dbReference type="Proteomes" id="UP000887566">
    <property type="component" value="Unplaced"/>
</dbReference>
<feature type="domain" description="NTR" evidence="7">
    <location>
        <begin position="22"/>
        <end position="147"/>
    </location>
</feature>
<feature type="disulfide bond" evidence="5">
    <location>
        <begin position="34"/>
        <end position="147"/>
    </location>
</feature>
<dbReference type="GO" id="GO:0051045">
    <property type="term" value="P:negative regulation of membrane protein ectodomain proteolysis"/>
    <property type="evidence" value="ECO:0007669"/>
    <property type="project" value="TreeGrafter"/>
</dbReference>
<feature type="chain" id="PRO_5037333521" evidence="6">
    <location>
        <begin position="22"/>
        <end position="151"/>
    </location>
</feature>
<dbReference type="PROSITE" id="PS50189">
    <property type="entry name" value="NTR"/>
    <property type="match status" value="1"/>
</dbReference>
<dbReference type="Pfam" id="PF00965">
    <property type="entry name" value="TIMP"/>
    <property type="match status" value="1"/>
</dbReference>
<dbReference type="Gene3D" id="2.40.50.120">
    <property type="match status" value="1"/>
</dbReference>
<evidence type="ECO:0000256" key="5">
    <source>
        <dbReference type="PIRSR" id="PIRSR601820-3"/>
    </source>
</evidence>
<dbReference type="SMART" id="SM00206">
    <property type="entry name" value="NTR"/>
    <property type="match status" value="1"/>
</dbReference>
<dbReference type="GO" id="GO:0046872">
    <property type="term" value="F:metal ion binding"/>
    <property type="evidence" value="ECO:0007669"/>
    <property type="project" value="UniProtKB-KW"/>
</dbReference>
<name>A0A914X6U1_9BILA</name>
<feature type="disulfide bond" evidence="5">
    <location>
        <begin position="24"/>
        <end position="121"/>
    </location>
</feature>
<dbReference type="WBParaSite" id="PSAMB.scaffold6760size8838.g29044.t1">
    <property type="protein sequence ID" value="PSAMB.scaffold6760size8838.g29044.t1"/>
    <property type="gene ID" value="PSAMB.scaffold6760size8838.g29044"/>
</dbReference>
<evidence type="ECO:0000313" key="8">
    <source>
        <dbReference type="Proteomes" id="UP000887566"/>
    </source>
</evidence>
<dbReference type="GO" id="GO:0031012">
    <property type="term" value="C:extracellular matrix"/>
    <property type="evidence" value="ECO:0007669"/>
    <property type="project" value="TreeGrafter"/>
</dbReference>
<evidence type="ECO:0000256" key="6">
    <source>
        <dbReference type="SAM" id="SignalP"/>
    </source>
</evidence>
<keyword evidence="6" id="KW-0732">Signal</keyword>
<dbReference type="GO" id="GO:0002020">
    <property type="term" value="F:protease binding"/>
    <property type="evidence" value="ECO:0007669"/>
    <property type="project" value="TreeGrafter"/>
</dbReference>
<keyword evidence="2" id="KW-0964">Secreted</keyword>
<dbReference type="PANTHER" id="PTHR11844:SF33">
    <property type="entry name" value="TISSUE INHIBITOR OF METALLOPROTEINASE"/>
    <property type="match status" value="1"/>
</dbReference>
<accession>A0A914X6U1</accession>
<protein>
    <submittedName>
        <fullName evidence="9">NTR domain-containing protein</fullName>
    </submittedName>
</protein>
<reference evidence="9" key="1">
    <citation type="submission" date="2022-11" db="UniProtKB">
        <authorList>
            <consortium name="WormBaseParasite"/>
        </authorList>
    </citation>
    <scope>IDENTIFICATION</scope>
</reference>
<proteinExistence type="predicted"/>
<dbReference type="InterPro" id="IPR001134">
    <property type="entry name" value="Netrin_domain"/>
</dbReference>
<organism evidence="8 9">
    <name type="scientific">Plectus sambesii</name>
    <dbReference type="NCBI Taxonomy" id="2011161"/>
    <lineage>
        <taxon>Eukaryota</taxon>
        <taxon>Metazoa</taxon>
        <taxon>Ecdysozoa</taxon>
        <taxon>Nematoda</taxon>
        <taxon>Chromadorea</taxon>
        <taxon>Plectida</taxon>
        <taxon>Plectina</taxon>
        <taxon>Plectoidea</taxon>
        <taxon>Plectidae</taxon>
        <taxon>Plectus</taxon>
    </lineage>
</organism>
<evidence type="ECO:0000256" key="3">
    <source>
        <dbReference type="ARBA" id="ARBA00023157"/>
    </source>
</evidence>
<dbReference type="GO" id="GO:0008191">
    <property type="term" value="F:metalloendopeptidase inhibitor activity"/>
    <property type="evidence" value="ECO:0007669"/>
    <property type="project" value="InterPro"/>
</dbReference>
<evidence type="ECO:0000259" key="7">
    <source>
        <dbReference type="PROSITE" id="PS50189"/>
    </source>
</evidence>
<evidence type="ECO:0000313" key="9">
    <source>
        <dbReference type="WBParaSite" id="PSAMB.scaffold6760size8838.g29044.t1"/>
    </source>
</evidence>
<keyword evidence="3 5" id="KW-1015">Disulfide bond</keyword>
<keyword evidence="8" id="KW-1185">Reference proteome</keyword>
<evidence type="ECO:0000256" key="4">
    <source>
        <dbReference type="PIRSR" id="PIRSR601820-1"/>
    </source>
</evidence>
<evidence type="ECO:0000256" key="1">
    <source>
        <dbReference type="ARBA" id="ARBA00004613"/>
    </source>
</evidence>
<sequence length="151" mass="16639">MTLKVFLALATSLAMSQSGYCCSCIPLTDETIMCQSSYVAVVELRSAMYDPAKLLYTYQGDQKRILKANFELGSDESLVFSTPASTEACGSPLELTENGEENTFLIAAYGDVADGIEFGSCDYVARWNSLSEEQQKKLTKENYANTCAEKW</sequence>
<comment type="subcellular location">
    <subcellularLocation>
        <location evidence="1">Secreted</location>
    </subcellularLocation>
</comment>
<dbReference type="InterPro" id="IPR008993">
    <property type="entry name" value="TIMP-like_OB-fold"/>
</dbReference>
<dbReference type="SUPFAM" id="SSF50242">
    <property type="entry name" value="TIMP-like"/>
    <property type="match status" value="1"/>
</dbReference>
<dbReference type="InterPro" id="IPR001820">
    <property type="entry name" value="TIMP"/>
</dbReference>
<dbReference type="GO" id="GO:0005615">
    <property type="term" value="C:extracellular space"/>
    <property type="evidence" value="ECO:0007669"/>
    <property type="project" value="TreeGrafter"/>
</dbReference>